<evidence type="ECO:0000313" key="2">
    <source>
        <dbReference type="EMBL" id="AGX02722.1"/>
    </source>
</evidence>
<gene>
    <name evidence="2" type="ORF">N288_03805</name>
</gene>
<dbReference type="InterPro" id="IPR011576">
    <property type="entry name" value="Pyridox_Oxase_N"/>
</dbReference>
<dbReference type="Pfam" id="PF01243">
    <property type="entry name" value="PNPOx_N"/>
    <property type="match status" value="1"/>
</dbReference>
<dbReference type="SUPFAM" id="SSF50475">
    <property type="entry name" value="FMN-binding split barrel"/>
    <property type="match status" value="1"/>
</dbReference>
<reference evidence="2 3" key="1">
    <citation type="submission" date="2013-07" db="EMBL/GenBank/DDBJ databases">
        <title>Complete genome sequence of Bacillus infantis NRRL B-14911 that has potential to induce cardiac disease by antigenic mimicry.</title>
        <authorList>
            <person name="Massilamany C."/>
            <person name="Smith T.P.L."/>
            <person name="Loy J.D."/>
            <person name="Barletta R."/>
            <person name="Reddy J."/>
        </authorList>
    </citation>
    <scope>NUCLEOTIDE SEQUENCE [LARGE SCALE GENOMIC DNA]</scope>
    <source>
        <strain evidence="2 3">NRRL B-14911</strain>
    </source>
</reference>
<organism evidence="2 3">
    <name type="scientific">Bacillus infantis NRRL B-14911</name>
    <dbReference type="NCBI Taxonomy" id="1367477"/>
    <lineage>
        <taxon>Bacteria</taxon>
        <taxon>Bacillati</taxon>
        <taxon>Bacillota</taxon>
        <taxon>Bacilli</taxon>
        <taxon>Bacillales</taxon>
        <taxon>Bacillaceae</taxon>
        <taxon>Bacillus</taxon>
    </lineage>
</organism>
<dbReference type="InterPro" id="IPR052917">
    <property type="entry name" value="Stress-Dev_Protein"/>
</dbReference>
<feature type="domain" description="Pyridoxamine 5'-phosphate oxidase N-terminal" evidence="1">
    <location>
        <begin position="20"/>
        <end position="140"/>
    </location>
</feature>
<dbReference type="InterPro" id="IPR012349">
    <property type="entry name" value="Split_barrel_FMN-bd"/>
</dbReference>
<dbReference type="PANTHER" id="PTHR34818">
    <property type="entry name" value="PROTEIN BLI-3"/>
    <property type="match status" value="1"/>
</dbReference>
<dbReference type="KEGG" id="bif:N288_03805"/>
<dbReference type="PANTHER" id="PTHR34818:SF1">
    <property type="entry name" value="PROTEIN BLI-3"/>
    <property type="match status" value="1"/>
</dbReference>
<keyword evidence="3" id="KW-1185">Reference proteome</keyword>
<dbReference type="Gene3D" id="2.30.110.10">
    <property type="entry name" value="Electron Transport, Fmn-binding Protein, Chain A"/>
    <property type="match status" value="1"/>
</dbReference>
<name>U5L7X4_9BACI</name>
<dbReference type="AlphaFoldDB" id="U5L7X4"/>
<dbReference type="RefSeq" id="WP_022543386.1">
    <property type="nucleotide sequence ID" value="NC_022524.1"/>
</dbReference>
<dbReference type="HOGENOM" id="CLU_133083_0_0_9"/>
<dbReference type="EMBL" id="CP006643">
    <property type="protein sequence ID" value="AGX02722.1"/>
    <property type="molecule type" value="Genomic_DNA"/>
</dbReference>
<protein>
    <submittedName>
        <fullName evidence="2">General stress protein</fullName>
    </submittedName>
</protein>
<evidence type="ECO:0000313" key="3">
    <source>
        <dbReference type="Proteomes" id="UP000017805"/>
    </source>
</evidence>
<evidence type="ECO:0000259" key="1">
    <source>
        <dbReference type="Pfam" id="PF01243"/>
    </source>
</evidence>
<sequence>MTDYKGKKIVRSEMTMADTKQKVLDMFEKYSIGTLASIRNDRPYSRFMLFFHDDLILFAATDKDAHKVEDIEKNPNVHILLGVEQGGYDGPYCEIEAKASFEDSGELKEKFWSEKLKDWLSGPDDPDYLLLKMEPSLIRYFEKAGAEPEELSL</sequence>
<dbReference type="STRING" id="1367477.N288_03805"/>
<dbReference type="Proteomes" id="UP000017805">
    <property type="component" value="Chromosome"/>
</dbReference>
<accession>U5L7X4</accession>
<proteinExistence type="predicted"/>
<dbReference type="PATRIC" id="fig|1367477.3.peg.702"/>